<comment type="caution">
    <text evidence="3">The sequence shown here is derived from an EMBL/GenBank/DDBJ whole genome shotgun (WGS) entry which is preliminary data.</text>
</comment>
<reference evidence="3 4" key="1">
    <citation type="journal article" date="2020" name="ISME J.">
        <title>Comparative genomics reveals insights into cyanobacterial evolution and habitat adaptation.</title>
        <authorList>
            <person name="Chen M.Y."/>
            <person name="Teng W.K."/>
            <person name="Zhao L."/>
            <person name="Hu C.X."/>
            <person name="Zhou Y.K."/>
            <person name="Han B.P."/>
            <person name="Song L.R."/>
            <person name="Shu W.S."/>
        </authorList>
    </citation>
    <scope>NUCLEOTIDE SEQUENCE [LARGE SCALE GENOMIC DNA]</scope>
    <source>
        <strain evidence="3 4">FACHB-248</strain>
    </source>
</reference>
<dbReference type="RefSeq" id="WP_051502876.1">
    <property type="nucleotide sequence ID" value="NZ_JACJTA010000020.1"/>
</dbReference>
<dbReference type="PANTHER" id="PTHR46401:SF2">
    <property type="entry name" value="GLYCOSYLTRANSFERASE WBBK-RELATED"/>
    <property type="match status" value="1"/>
</dbReference>
<keyword evidence="4" id="KW-1185">Reference proteome</keyword>
<gene>
    <name evidence="3" type="ORF">H6G81_11870</name>
</gene>
<protein>
    <submittedName>
        <fullName evidence="3">Glycosyltransferase</fullName>
    </submittedName>
</protein>
<organism evidence="3 4">
    <name type="scientific">Scytonema hofmannii FACHB-248</name>
    <dbReference type="NCBI Taxonomy" id="1842502"/>
    <lineage>
        <taxon>Bacteria</taxon>
        <taxon>Bacillati</taxon>
        <taxon>Cyanobacteriota</taxon>
        <taxon>Cyanophyceae</taxon>
        <taxon>Nostocales</taxon>
        <taxon>Scytonemataceae</taxon>
        <taxon>Scytonema</taxon>
    </lineage>
</organism>
<proteinExistence type="predicted"/>
<evidence type="ECO:0000256" key="1">
    <source>
        <dbReference type="ARBA" id="ARBA00022679"/>
    </source>
</evidence>
<dbReference type="PANTHER" id="PTHR46401">
    <property type="entry name" value="GLYCOSYLTRANSFERASE WBBK-RELATED"/>
    <property type="match status" value="1"/>
</dbReference>
<dbReference type="Pfam" id="PF00534">
    <property type="entry name" value="Glycos_transf_1"/>
    <property type="match status" value="1"/>
</dbReference>
<feature type="domain" description="Glycosyl transferase family 1" evidence="2">
    <location>
        <begin position="272"/>
        <end position="380"/>
    </location>
</feature>
<evidence type="ECO:0000259" key="2">
    <source>
        <dbReference type="Pfam" id="PF00534"/>
    </source>
</evidence>
<accession>A0ABR8GQI1</accession>
<evidence type="ECO:0000313" key="4">
    <source>
        <dbReference type="Proteomes" id="UP000660380"/>
    </source>
</evidence>
<name>A0ABR8GQI1_9CYAN</name>
<sequence length="413" mass="47130">MDKYLPRLLFISDVTLNAESTGINRTLVNLFESYPASSFMLYAPNKDLKSLPTYPPLAENVAAFPNYFLPYLSNRLGILFNPPLESINFQLFQSLPLADRQQIDDFSPEVAVICPNSPLGLIAGYKVIQELNIPFLIYFMDDWMASCKISWLSGNIQSVCHFVLQQADGWLMISSQLEKDLSERYKVYPERSLVVHNPVNLSNRPTPNFTPHLSGTFRVAYAGAIWSMHYDAIAVIAEAIYEMRKDGVDIELVLYTNEGFWESHKANWDSWQVRYGSFIQYEKLTEYLQQANLLLVASSFLPESAHIVRSSVQTKLTDYMASGQPILSCGPDYAICNDFVRNWNCGFVCETNKITEIKTLLLSIIKNPEKSLYLAQNAYEVVKDNFEMGRVKSKLYNFINQTLSDKTNKVLQK</sequence>
<dbReference type="Proteomes" id="UP000660380">
    <property type="component" value="Unassembled WGS sequence"/>
</dbReference>
<evidence type="ECO:0000313" key="3">
    <source>
        <dbReference type="EMBL" id="MBD2605211.1"/>
    </source>
</evidence>
<dbReference type="Gene3D" id="3.40.50.2000">
    <property type="entry name" value="Glycogen Phosphorylase B"/>
    <property type="match status" value="1"/>
</dbReference>
<keyword evidence="1" id="KW-0808">Transferase</keyword>
<dbReference type="EMBL" id="JACJTA010000020">
    <property type="protein sequence ID" value="MBD2605211.1"/>
    <property type="molecule type" value="Genomic_DNA"/>
</dbReference>
<dbReference type="SUPFAM" id="SSF53756">
    <property type="entry name" value="UDP-Glycosyltransferase/glycogen phosphorylase"/>
    <property type="match status" value="1"/>
</dbReference>
<dbReference type="InterPro" id="IPR001296">
    <property type="entry name" value="Glyco_trans_1"/>
</dbReference>